<sequence length="113" mass="13275">MEVKEEHKTLLKSLGLDDEDLERFDGKFVRYEYNSKRGVRIYDPYYATSYNEYIGIDGWSAWSDENDTFMSDILKHVHEEIRQREASVTKADPQDISEALEKKFSKKTDKSPA</sequence>
<dbReference type="EMBL" id="JACNJD010000154">
    <property type="protein sequence ID" value="MBC8176684.1"/>
    <property type="molecule type" value="Genomic_DNA"/>
</dbReference>
<dbReference type="Proteomes" id="UP000650524">
    <property type="component" value="Unassembled WGS sequence"/>
</dbReference>
<evidence type="ECO:0000313" key="1">
    <source>
        <dbReference type="EMBL" id="MBC8176684.1"/>
    </source>
</evidence>
<reference evidence="1 2" key="1">
    <citation type="submission" date="2020-08" db="EMBL/GenBank/DDBJ databases">
        <title>Bridging the membrane lipid divide: bacteria of the FCB group superphylum have the potential to synthesize archaeal ether lipids.</title>
        <authorList>
            <person name="Villanueva L."/>
            <person name="Von Meijenfeldt F.A.B."/>
            <person name="Westbye A.B."/>
            <person name="Yadav S."/>
            <person name="Hopmans E.C."/>
            <person name="Dutilh B.E."/>
            <person name="Sinninghe Damste J.S."/>
        </authorList>
    </citation>
    <scope>NUCLEOTIDE SEQUENCE [LARGE SCALE GENOMIC DNA]</scope>
    <source>
        <strain evidence="1">NIOZ-UU27</strain>
    </source>
</reference>
<name>A0A8J6N006_9DELT</name>
<evidence type="ECO:0000313" key="2">
    <source>
        <dbReference type="Proteomes" id="UP000650524"/>
    </source>
</evidence>
<accession>A0A8J6N006</accession>
<organism evidence="1 2">
    <name type="scientific">Candidatus Desulfacyla euxinica</name>
    <dbReference type="NCBI Taxonomy" id="2841693"/>
    <lineage>
        <taxon>Bacteria</taxon>
        <taxon>Deltaproteobacteria</taxon>
        <taxon>Candidatus Desulfacyla</taxon>
    </lineage>
</organism>
<protein>
    <submittedName>
        <fullName evidence="1">Uncharacterized protein</fullName>
    </submittedName>
</protein>
<gene>
    <name evidence="1" type="ORF">H8E19_04700</name>
</gene>
<comment type="caution">
    <text evidence="1">The sequence shown here is derived from an EMBL/GenBank/DDBJ whole genome shotgun (WGS) entry which is preliminary data.</text>
</comment>
<proteinExistence type="predicted"/>
<dbReference type="AlphaFoldDB" id="A0A8J6N006"/>